<evidence type="ECO:0000256" key="11">
    <source>
        <dbReference type="ARBA" id="ARBA00072696"/>
    </source>
</evidence>
<feature type="domain" description="EF-hand" evidence="13">
    <location>
        <begin position="159"/>
        <end position="194"/>
    </location>
</feature>
<evidence type="ECO:0000256" key="7">
    <source>
        <dbReference type="ARBA" id="ARBA00023180"/>
    </source>
</evidence>
<dbReference type="GO" id="GO:0005509">
    <property type="term" value="F:calcium ion binding"/>
    <property type="evidence" value="ECO:0007669"/>
    <property type="project" value="InterPro"/>
</dbReference>
<evidence type="ECO:0000313" key="14">
    <source>
        <dbReference type="EMBL" id="KAJ6216745.1"/>
    </source>
</evidence>
<dbReference type="EMBL" id="JAPWDV010000003">
    <property type="protein sequence ID" value="KAJ6216745.1"/>
    <property type="molecule type" value="Genomic_DNA"/>
</dbReference>
<feature type="signal peptide" evidence="12">
    <location>
        <begin position="1"/>
        <end position="24"/>
    </location>
</feature>
<dbReference type="Proteomes" id="UP001142055">
    <property type="component" value="Chromosome 3"/>
</dbReference>
<keyword evidence="5" id="KW-0256">Endoplasmic reticulum</keyword>
<dbReference type="PANTHER" id="PTHR10827:SF95">
    <property type="entry name" value="LD34388P"/>
    <property type="match status" value="1"/>
</dbReference>
<evidence type="ECO:0000256" key="12">
    <source>
        <dbReference type="SAM" id="SignalP"/>
    </source>
</evidence>
<keyword evidence="8" id="KW-0143">Chaperone</keyword>
<evidence type="ECO:0000256" key="9">
    <source>
        <dbReference type="ARBA" id="ARBA00056975"/>
    </source>
</evidence>
<gene>
    <name evidence="14" type="ORF">RDWZM_007902</name>
</gene>
<protein>
    <recommendedName>
        <fullName evidence="11">Reticulocalbin-3</fullName>
    </recommendedName>
</protein>
<proteinExistence type="predicted"/>
<dbReference type="AlphaFoldDB" id="A0A9Q0RJV5"/>
<evidence type="ECO:0000256" key="10">
    <source>
        <dbReference type="ARBA" id="ARBA00063143"/>
    </source>
</evidence>
<comment type="subcellular location">
    <subcellularLocation>
        <location evidence="1">Endoplasmic reticulum lumen</location>
    </subcellularLocation>
</comment>
<evidence type="ECO:0000256" key="2">
    <source>
        <dbReference type="ARBA" id="ARBA00022723"/>
    </source>
</evidence>
<dbReference type="Gene3D" id="1.10.238.10">
    <property type="entry name" value="EF-hand"/>
    <property type="match status" value="3"/>
</dbReference>
<evidence type="ECO:0000256" key="1">
    <source>
        <dbReference type="ARBA" id="ARBA00004319"/>
    </source>
</evidence>
<keyword evidence="3 12" id="KW-0732">Signal</keyword>
<comment type="function">
    <text evidence="9">Probable molecular chaperone assisting protein biosynthesis and transport in the endoplasmic reticulum. Required for the proper biosynthesis and transport of pulmonary surfactant-associated protein A/SP-A, pulmonary surfactant-associated protein D/SP-D and the lipid transporter ABCA3. By regulating both the proper expression and the degradation through the endoplasmic reticulum-associated protein degradation pathway of these proteins plays a crucial role in pulmonary surfactant homeostasis. Has an anti-fibrotic activity by negatively regulating the secretion of type I and type III collagens. This calcium-binding protein also transiently associates with immature PCSK6 and regulates its secretion.</text>
</comment>
<dbReference type="GO" id="GO:0015031">
    <property type="term" value="P:protein transport"/>
    <property type="evidence" value="ECO:0007669"/>
    <property type="project" value="UniProtKB-ARBA"/>
</dbReference>
<accession>A0A9Q0RJV5</accession>
<keyword evidence="7" id="KW-0325">Glycoprotein</keyword>
<evidence type="ECO:0000256" key="4">
    <source>
        <dbReference type="ARBA" id="ARBA00022737"/>
    </source>
</evidence>
<keyword evidence="2" id="KW-0479">Metal-binding</keyword>
<keyword evidence="15" id="KW-1185">Reference proteome</keyword>
<dbReference type="Pfam" id="PF13202">
    <property type="entry name" value="EF-hand_5"/>
    <property type="match status" value="5"/>
</dbReference>
<dbReference type="PROSITE" id="PS00018">
    <property type="entry name" value="EF_HAND_1"/>
    <property type="match status" value="5"/>
</dbReference>
<evidence type="ECO:0000256" key="5">
    <source>
        <dbReference type="ARBA" id="ARBA00022824"/>
    </source>
</evidence>
<dbReference type="GO" id="GO:0005788">
    <property type="term" value="C:endoplasmic reticulum lumen"/>
    <property type="evidence" value="ECO:0007669"/>
    <property type="project" value="UniProtKB-SubCell"/>
</dbReference>
<dbReference type="InterPro" id="IPR011992">
    <property type="entry name" value="EF-hand-dom_pair"/>
</dbReference>
<dbReference type="PROSITE" id="PS50222">
    <property type="entry name" value="EF_HAND_2"/>
    <property type="match status" value="1"/>
</dbReference>
<dbReference type="InterPro" id="IPR018247">
    <property type="entry name" value="EF_Hand_1_Ca_BS"/>
</dbReference>
<evidence type="ECO:0000313" key="15">
    <source>
        <dbReference type="Proteomes" id="UP001142055"/>
    </source>
</evidence>
<comment type="subunit">
    <text evidence="10">Interacts with PCSK6 (immature form including the propeptide); probably involved in the maturation and the secretion of PCSK6.</text>
</comment>
<dbReference type="InterPro" id="IPR002048">
    <property type="entry name" value="EF_hand_dom"/>
</dbReference>
<evidence type="ECO:0000256" key="8">
    <source>
        <dbReference type="ARBA" id="ARBA00023186"/>
    </source>
</evidence>
<evidence type="ECO:0000259" key="13">
    <source>
        <dbReference type="PROSITE" id="PS50222"/>
    </source>
</evidence>
<evidence type="ECO:0000256" key="6">
    <source>
        <dbReference type="ARBA" id="ARBA00022837"/>
    </source>
</evidence>
<sequence>MASIHRLCQMISILMLLIFSSTYATPPNHHQHRDHSKERIEDAFKSHVKQNNDIDDHELDHEAILGSRQTAHEYDKLSPEESKRRLRLLVENGMDFNRDGFVDKQELSDWVLKSFKNLAVEEGEDRLEEDDINGDGFVTWDEYLKGEYNADMLKDGNNELLEEDEILWKAADLNDDGKLDATEYAAFHSPEEFGHMHSVLVNQMLARRDLNHDGHIDFDEYIKDQSGEKIDTRSEHYIAEKDKFDKEYDLNRDGKLDYNESLDWIVPNNTEIAQNEATHLITSADSNHDGKLSVEEIVANHDVFVGSEATDFGEQLTKHAIDEL</sequence>
<organism evidence="14 15">
    <name type="scientific">Blomia tropicalis</name>
    <name type="common">Mite</name>
    <dbReference type="NCBI Taxonomy" id="40697"/>
    <lineage>
        <taxon>Eukaryota</taxon>
        <taxon>Metazoa</taxon>
        <taxon>Ecdysozoa</taxon>
        <taxon>Arthropoda</taxon>
        <taxon>Chelicerata</taxon>
        <taxon>Arachnida</taxon>
        <taxon>Acari</taxon>
        <taxon>Acariformes</taxon>
        <taxon>Sarcoptiformes</taxon>
        <taxon>Astigmata</taxon>
        <taxon>Glycyphagoidea</taxon>
        <taxon>Echimyopodidae</taxon>
        <taxon>Blomia</taxon>
    </lineage>
</organism>
<dbReference type="PANTHER" id="PTHR10827">
    <property type="entry name" value="RETICULOCALBIN"/>
    <property type="match status" value="1"/>
</dbReference>
<name>A0A9Q0RJV5_BLOTA</name>
<keyword evidence="4" id="KW-0677">Repeat</keyword>
<comment type="caution">
    <text evidence="14">The sequence shown here is derived from an EMBL/GenBank/DDBJ whole genome shotgun (WGS) entry which is preliminary data.</text>
</comment>
<dbReference type="FunFam" id="1.10.238.10:FF:000104">
    <property type="entry name" value="calumenin isoform X1"/>
    <property type="match status" value="1"/>
</dbReference>
<evidence type="ECO:0000256" key="3">
    <source>
        <dbReference type="ARBA" id="ARBA00022729"/>
    </source>
</evidence>
<dbReference type="SUPFAM" id="SSF47473">
    <property type="entry name" value="EF-hand"/>
    <property type="match status" value="2"/>
</dbReference>
<keyword evidence="6" id="KW-0106">Calcium</keyword>
<dbReference type="OrthoDB" id="293868at2759"/>
<reference evidence="14" key="1">
    <citation type="submission" date="2022-12" db="EMBL/GenBank/DDBJ databases">
        <title>Genome assemblies of Blomia tropicalis.</title>
        <authorList>
            <person name="Cui Y."/>
        </authorList>
    </citation>
    <scope>NUCLEOTIDE SEQUENCE</scope>
    <source>
        <tissue evidence="14">Adult mites</tissue>
    </source>
</reference>
<feature type="chain" id="PRO_5040512513" description="Reticulocalbin-3" evidence="12">
    <location>
        <begin position="25"/>
        <end position="324"/>
    </location>
</feature>
<dbReference type="OMA" id="YEYFHHP"/>